<dbReference type="AlphaFoldDB" id="A0A210QCC4"/>
<gene>
    <name evidence="2" type="ORF">KP79_PYT09314</name>
</gene>
<dbReference type="EMBL" id="NEDP02004192">
    <property type="protein sequence ID" value="OWF46389.1"/>
    <property type="molecule type" value="Genomic_DNA"/>
</dbReference>
<reference evidence="2 3" key="1">
    <citation type="journal article" date="2017" name="Nat. Ecol. Evol.">
        <title>Scallop genome provides insights into evolution of bilaterian karyotype and development.</title>
        <authorList>
            <person name="Wang S."/>
            <person name="Zhang J."/>
            <person name="Jiao W."/>
            <person name="Li J."/>
            <person name="Xun X."/>
            <person name="Sun Y."/>
            <person name="Guo X."/>
            <person name="Huan P."/>
            <person name="Dong B."/>
            <person name="Zhang L."/>
            <person name="Hu X."/>
            <person name="Sun X."/>
            <person name="Wang J."/>
            <person name="Zhao C."/>
            <person name="Wang Y."/>
            <person name="Wang D."/>
            <person name="Huang X."/>
            <person name="Wang R."/>
            <person name="Lv J."/>
            <person name="Li Y."/>
            <person name="Zhang Z."/>
            <person name="Liu B."/>
            <person name="Lu W."/>
            <person name="Hui Y."/>
            <person name="Liang J."/>
            <person name="Zhou Z."/>
            <person name="Hou R."/>
            <person name="Li X."/>
            <person name="Liu Y."/>
            <person name="Li H."/>
            <person name="Ning X."/>
            <person name="Lin Y."/>
            <person name="Zhao L."/>
            <person name="Xing Q."/>
            <person name="Dou J."/>
            <person name="Li Y."/>
            <person name="Mao J."/>
            <person name="Guo H."/>
            <person name="Dou H."/>
            <person name="Li T."/>
            <person name="Mu C."/>
            <person name="Jiang W."/>
            <person name="Fu Q."/>
            <person name="Fu X."/>
            <person name="Miao Y."/>
            <person name="Liu J."/>
            <person name="Yu Q."/>
            <person name="Li R."/>
            <person name="Liao H."/>
            <person name="Li X."/>
            <person name="Kong Y."/>
            <person name="Jiang Z."/>
            <person name="Chourrout D."/>
            <person name="Li R."/>
            <person name="Bao Z."/>
        </authorList>
    </citation>
    <scope>NUCLEOTIDE SEQUENCE [LARGE SCALE GENOMIC DNA]</scope>
    <source>
        <strain evidence="2 3">PY_sf001</strain>
    </source>
</reference>
<feature type="compositionally biased region" description="Polar residues" evidence="1">
    <location>
        <begin position="160"/>
        <end position="174"/>
    </location>
</feature>
<feature type="region of interest" description="Disordered" evidence="1">
    <location>
        <begin position="141"/>
        <end position="225"/>
    </location>
</feature>
<keyword evidence="3" id="KW-1185">Reference proteome</keyword>
<proteinExistence type="predicted"/>
<feature type="compositionally biased region" description="Polar residues" evidence="1">
    <location>
        <begin position="200"/>
        <end position="212"/>
    </location>
</feature>
<evidence type="ECO:0000313" key="3">
    <source>
        <dbReference type="Proteomes" id="UP000242188"/>
    </source>
</evidence>
<evidence type="ECO:0000313" key="2">
    <source>
        <dbReference type="EMBL" id="OWF46389.1"/>
    </source>
</evidence>
<organism evidence="2 3">
    <name type="scientific">Mizuhopecten yessoensis</name>
    <name type="common">Japanese scallop</name>
    <name type="synonym">Patinopecten yessoensis</name>
    <dbReference type="NCBI Taxonomy" id="6573"/>
    <lineage>
        <taxon>Eukaryota</taxon>
        <taxon>Metazoa</taxon>
        <taxon>Spiralia</taxon>
        <taxon>Lophotrochozoa</taxon>
        <taxon>Mollusca</taxon>
        <taxon>Bivalvia</taxon>
        <taxon>Autobranchia</taxon>
        <taxon>Pteriomorphia</taxon>
        <taxon>Pectinida</taxon>
        <taxon>Pectinoidea</taxon>
        <taxon>Pectinidae</taxon>
        <taxon>Mizuhopecten</taxon>
    </lineage>
</organism>
<dbReference type="Proteomes" id="UP000242188">
    <property type="component" value="Unassembled WGS sequence"/>
</dbReference>
<accession>A0A210QCC4</accession>
<feature type="compositionally biased region" description="Low complexity" evidence="1">
    <location>
        <begin position="183"/>
        <end position="193"/>
    </location>
</feature>
<feature type="compositionally biased region" description="Basic residues" evidence="1">
    <location>
        <begin position="214"/>
        <end position="225"/>
    </location>
</feature>
<comment type="caution">
    <text evidence="2">The sequence shown here is derived from an EMBL/GenBank/DDBJ whole genome shotgun (WGS) entry which is preliminary data.</text>
</comment>
<protein>
    <submittedName>
        <fullName evidence="2">Uncharacterized protein</fullName>
    </submittedName>
</protein>
<sequence length="225" mass="25629">MTEAENCDANFDEVFKKFDEIQFSRRNIEDLSLHTIPTGSHEFQKVLWTCEDTEKQNKNEEEVTFRQRSHTIDSTYGKPKKHHVHFSSRLETKPVNMGSNESIDGTRHGILLRHNSNSFGRERSNTIDSVYKKEKFFTIPQNSRVHHSSSDSIEEEQTTGDKQSQSVQCSNRKTSVGDKKSSRSVGGRSPVSSSHRKTSSGESPLSRTNIGSPQRKHSQSSHRVH</sequence>
<name>A0A210QCC4_MIZYE</name>
<evidence type="ECO:0000256" key="1">
    <source>
        <dbReference type="SAM" id="MobiDB-lite"/>
    </source>
</evidence>